<gene>
    <name evidence="1" type="ORF">D0Z00_003053</name>
</gene>
<protein>
    <submittedName>
        <fullName evidence="1">Uncharacterized protein</fullName>
    </submittedName>
</protein>
<comment type="caution">
    <text evidence="1">The sequence shown here is derived from an EMBL/GenBank/DDBJ whole genome shotgun (WGS) entry which is preliminary data.</text>
</comment>
<keyword evidence="2" id="KW-1185">Reference proteome</keyword>
<sequence>MAQSISVYTPLAYVFVVITALIIFSEDVRKLLKLKTSKEILSTLHQRGSVGDNTWTKFLTQEKQVEFELNTIAQEANELKAEWANTLFQTAQEIALNQGLRKRLADTQKLKEDYQEQFDKVQKRTLEELTK</sequence>
<organism evidence="1 2">
    <name type="scientific">Geotrichum galactomycetum</name>
    <dbReference type="NCBI Taxonomy" id="27317"/>
    <lineage>
        <taxon>Eukaryota</taxon>
        <taxon>Fungi</taxon>
        <taxon>Dikarya</taxon>
        <taxon>Ascomycota</taxon>
        <taxon>Saccharomycotina</taxon>
        <taxon>Dipodascomycetes</taxon>
        <taxon>Dipodascales</taxon>
        <taxon>Dipodascaceae</taxon>
        <taxon>Geotrichum</taxon>
    </lineage>
</organism>
<name>A0ACB6V2F6_9ASCO</name>
<accession>A0ACB6V2F6</accession>
<evidence type="ECO:0000313" key="2">
    <source>
        <dbReference type="Proteomes" id="UP000744676"/>
    </source>
</evidence>
<evidence type="ECO:0000313" key="1">
    <source>
        <dbReference type="EMBL" id="KAF5095652.1"/>
    </source>
</evidence>
<reference evidence="1 2" key="1">
    <citation type="journal article" date="2020" name="Front. Microbiol.">
        <title>Phenotypic and Genetic Characterization of the Cheese Ripening Yeast Geotrichum candidum.</title>
        <authorList>
            <person name="Perkins V."/>
            <person name="Vignola S."/>
            <person name="Lessard M.H."/>
            <person name="Plante P.L."/>
            <person name="Corbeil J."/>
            <person name="Dugat-Bony E."/>
            <person name="Frenette M."/>
            <person name="Labrie S."/>
        </authorList>
    </citation>
    <scope>NUCLEOTIDE SEQUENCE [LARGE SCALE GENOMIC DNA]</scope>
    <source>
        <strain evidence="1 2">LMA-1147</strain>
    </source>
</reference>
<proteinExistence type="predicted"/>
<dbReference type="Proteomes" id="UP000744676">
    <property type="component" value="Unassembled WGS sequence"/>
</dbReference>
<dbReference type="EMBL" id="QVQA01000116">
    <property type="protein sequence ID" value="KAF5095652.1"/>
    <property type="molecule type" value="Genomic_DNA"/>
</dbReference>